<gene>
    <name evidence="2" type="ORF">IPT68_31135</name>
</gene>
<keyword evidence="3" id="KW-1185">Reference proteome</keyword>
<dbReference type="KEGG" id="schf:IPT68_31135"/>
<organism evidence="2 3">
    <name type="scientific">Streptomyces chromofuscus</name>
    <dbReference type="NCBI Taxonomy" id="42881"/>
    <lineage>
        <taxon>Bacteria</taxon>
        <taxon>Bacillati</taxon>
        <taxon>Actinomycetota</taxon>
        <taxon>Actinomycetes</taxon>
        <taxon>Kitasatosporales</taxon>
        <taxon>Streptomycetaceae</taxon>
        <taxon>Streptomyces</taxon>
    </lineage>
</organism>
<evidence type="ECO:0000313" key="2">
    <source>
        <dbReference type="EMBL" id="QOV44064.1"/>
    </source>
</evidence>
<accession>A0A7M2T757</accession>
<feature type="region of interest" description="Disordered" evidence="1">
    <location>
        <begin position="53"/>
        <end position="77"/>
    </location>
</feature>
<evidence type="ECO:0000313" key="3">
    <source>
        <dbReference type="Proteomes" id="UP000594008"/>
    </source>
</evidence>
<evidence type="ECO:0000256" key="1">
    <source>
        <dbReference type="SAM" id="MobiDB-lite"/>
    </source>
</evidence>
<dbReference type="RefSeq" id="WP_189698117.1">
    <property type="nucleotide sequence ID" value="NZ_BMTA01000007.1"/>
</dbReference>
<dbReference type="AlphaFoldDB" id="A0A7M2T757"/>
<reference evidence="2 3" key="1">
    <citation type="submission" date="2020-10" db="EMBL/GenBank/DDBJ databases">
        <title>Streptomyces chromofuscus complate genome analysis.</title>
        <authorList>
            <person name="Anwar N."/>
        </authorList>
    </citation>
    <scope>NUCLEOTIDE SEQUENCE [LARGE SCALE GENOMIC DNA]</scope>
    <source>
        <strain evidence="2 3">DSM 40273</strain>
    </source>
</reference>
<proteinExistence type="predicted"/>
<sequence>MSGIVATFRGWVIETDYPARPLLISLRGILQHATDTTGPHDTAPWYTQVPAAHRAGTRQRADARDIAEPAGTVPAGK</sequence>
<dbReference type="EMBL" id="CP063374">
    <property type="protein sequence ID" value="QOV44064.1"/>
    <property type="molecule type" value="Genomic_DNA"/>
</dbReference>
<name>A0A7M2T757_STRCW</name>
<protein>
    <submittedName>
        <fullName evidence="2">Uncharacterized protein</fullName>
    </submittedName>
</protein>
<dbReference type="Proteomes" id="UP000594008">
    <property type="component" value="Chromosome"/>
</dbReference>